<comment type="caution">
    <text evidence="2">The sequence shown here is derived from an EMBL/GenBank/DDBJ whole genome shotgun (WGS) entry which is preliminary data.</text>
</comment>
<proteinExistence type="predicted"/>
<sequence length="228" mass="25746">MAVQAPISLDDALHRTSYFATHEEEVAALKEQYIANKNNIAKKNNAPKEPATKGQHSYAINNSPQNKPSTYDPSKHSALRSQNENKRTSKDTEEEEEGPATQKSNRKTKGSSNKRSRETEPESPSSPPPAPKKIVDMISWGSENHTPGRIEKHTEGKVCIDITVAVRTIENLNEATHPPIITRYNTNAGSPFRKIPNFKRKQKMARIRELLERPFAPRIQKKRQHVNP</sequence>
<gene>
    <name evidence="2" type="ORF">Bca52824_057925</name>
</gene>
<feature type="compositionally biased region" description="Polar residues" evidence="1">
    <location>
        <begin position="54"/>
        <end position="72"/>
    </location>
</feature>
<evidence type="ECO:0000313" key="3">
    <source>
        <dbReference type="Proteomes" id="UP000886595"/>
    </source>
</evidence>
<keyword evidence="3" id="KW-1185">Reference proteome</keyword>
<name>A0A8X7UD67_BRACI</name>
<dbReference type="AlphaFoldDB" id="A0A8X7UD67"/>
<protein>
    <submittedName>
        <fullName evidence="2">Uncharacterized protein</fullName>
    </submittedName>
</protein>
<feature type="region of interest" description="Disordered" evidence="1">
    <location>
        <begin position="40"/>
        <end position="135"/>
    </location>
</feature>
<reference evidence="2 3" key="1">
    <citation type="submission" date="2020-02" db="EMBL/GenBank/DDBJ databases">
        <authorList>
            <person name="Ma Q."/>
            <person name="Huang Y."/>
            <person name="Song X."/>
            <person name="Pei D."/>
        </authorList>
    </citation>
    <scope>NUCLEOTIDE SEQUENCE [LARGE SCALE GENOMIC DNA]</scope>
    <source>
        <strain evidence="2">Sxm20200214</strain>
        <tissue evidence="2">Leaf</tissue>
    </source>
</reference>
<evidence type="ECO:0000313" key="2">
    <source>
        <dbReference type="EMBL" id="KAG2275370.1"/>
    </source>
</evidence>
<feature type="compositionally biased region" description="Basic residues" evidence="1">
    <location>
        <begin position="104"/>
        <end position="114"/>
    </location>
</feature>
<organism evidence="2 3">
    <name type="scientific">Brassica carinata</name>
    <name type="common">Ethiopian mustard</name>
    <name type="synonym">Abyssinian cabbage</name>
    <dbReference type="NCBI Taxonomy" id="52824"/>
    <lineage>
        <taxon>Eukaryota</taxon>
        <taxon>Viridiplantae</taxon>
        <taxon>Streptophyta</taxon>
        <taxon>Embryophyta</taxon>
        <taxon>Tracheophyta</taxon>
        <taxon>Spermatophyta</taxon>
        <taxon>Magnoliopsida</taxon>
        <taxon>eudicotyledons</taxon>
        <taxon>Gunneridae</taxon>
        <taxon>Pentapetalae</taxon>
        <taxon>rosids</taxon>
        <taxon>malvids</taxon>
        <taxon>Brassicales</taxon>
        <taxon>Brassicaceae</taxon>
        <taxon>Brassiceae</taxon>
        <taxon>Brassica</taxon>
    </lineage>
</organism>
<accession>A0A8X7UD67</accession>
<evidence type="ECO:0000256" key="1">
    <source>
        <dbReference type="SAM" id="MobiDB-lite"/>
    </source>
</evidence>
<dbReference type="Proteomes" id="UP000886595">
    <property type="component" value="Unassembled WGS sequence"/>
</dbReference>
<dbReference type="EMBL" id="JAAMPC010000012">
    <property type="protein sequence ID" value="KAG2275370.1"/>
    <property type="molecule type" value="Genomic_DNA"/>
</dbReference>